<evidence type="ECO:0000313" key="3">
    <source>
        <dbReference type="EMBL" id="HGY56311.1"/>
    </source>
</evidence>
<gene>
    <name evidence="3" type="ORF">ENK44_11440</name>
</gene>
<dbReference type="Gene3D" id="3.40.50.720">
    <property type="entry name" value="NAD(P)-binding Rossmann-like Domain"/>
    <property type="match status" value="1"/>
</dbReference>
<dbReference type="InterPro" id="IPR011032">
    <property type="entry name" value="GroES-like_sf"/>
</dbReference>
<evidence type="ECO:0000259" key="2">
    <source>
        <dbReference type="SMART" id="SM00829"/>
    </source>
</evidence>
<dbReference type="EMBL" id="DRQG01000107">
    <property type="protein sequence ID" value="HGY56311.1"/>
    <property type="molecule type" value="Genomic_DNA"/>
</dbReference>
<dbReference type="InterPro" id="IPR013149">
    <property type="entry name" value="ADH-like_C"/>
</dbReference>
<dbReference type="InterPro" id="IPR020843">
    <property type="entry name" value="ER"/>
</dbReference>
<evidence type="ECO:0000256" key="1">
    <source>
        <dbReference type="ARBA" id="ARBA00023002"/>
    </source>
</evidence>
<dbReference type="SUPFAM" id="SSF51735">
    <property type="entry name" value="NAD(P)-binding Rossmann-fold domains"/>
    <property type="match status" value="1"/>
</dbReference>
<comment type="caution">
    <text evidence="3">The sequence shown here is derived from an EMBL/GenBank/DDBJ whole genome shotgun (WGS) entry which is preliminary data.</text>
</comment>
<sequence length="335" mass="37334">MQETTQAILLKSRPRGLPTKDNFEFVKLEMPRPQDGEALIRPRYFSVDPYMRNRMNDVKSYIEPYTLNEPLSGDAIGEVIESKTEALKPGDTVAGIFPWQDYVVLAGNKLRKIETGDMPLTAHLGVLGLTGLTAYFGLLDIGQPKKGETVVVSGAAGAVGQVAGQIAKIKGCRVVGIAGSVPKVSYLKEELGFDEAINYKEQRNIRRPLRRACPDGVDVYFDNVGGEISDNVMYMLNDYARIVLCGQIALYNASRIEMGPRLNAQLIIHRVRMEGFIVYDYAPRYPEAVAQLSRWIKEGQVKYSEHIVHGFDRMIEAFLELFSGENLGKQLVAVE</sequence>
<dbReference type="InterPro" id="IPR036291">
    <property type="entry name" value="NAD(P)-bd_dom_sf"/>
</dbReference>
<dbReference type="Gene3D" id="3.90.180.10">
    <property type="entry name" value="Medium-chain alcohol dehydrogenases, catalytic domain"/>
    <property type="match status" value="1"/>
</dbReference>
<dbReference type="AlphaFoldDB" id="A0A7V4WWC1"/>
<name>A0A7V4WWC1_CALAY</name>
<dbReference type="PANTHER" id="PTHR43205:SF7">
    <property type="entry name" value="PROSTAGLANDIN REDUCTASE 1"/>
    <property type="match status" value="1"/>
</dbReference>
<dbReference type="InterPro" id="IPR041694">
    <property type="entry name" value="ADH_N_2"/>
</dbReference>
<dbReference type="GO" id="GO:0016628">
    <property type="term" value="F:oxidoreductase activity, acting on the CH-CH group of donors, NAD or NADP as acceptor"/>
    <property type="evidence" value="ECO:0007669"/>
    <property type="project" value="InterPro"/>
</dbReference>
<dbReference type="SUPFAM" id="SSF50129">
    <property type="entry name" value="GroES-like"/>
    <property type="match status" value="1"/>
</dbReference>
<dbReference type="InterPro" id="IPR045010">
    <property type="entry name" value="MDR_fam"/>
</dbReference>
<reference evidence="3" key="1">
    <citation type="journal article" date="2020" name="mSystems">
        <title>Genome- and Community-Level Interaction Insights into Carbon Utilization and Element Cycling Functions of Hydrothermarchaeota in Hydrothermal Sediment.</title>
        <authorList>
            <person name="Zhou Z."/>
            <person name="Liu Y."/>
            <person name="Xu W."/>
            <person name="Pan J."/>
            <person name="Luo Z.H."/>
            <person name="Li M."/>
        </authorList>
    </citation>
    <scope>NUCLEOTIDE SEQUENCE [LARGE SCALE GENOMIC DNA]</scope>
    <source>
        <strain evidence="3">HyVt-577</strain>
    </source>
</reference>
<protein>
    <submittedName>
        <fullName evidence="3">NADP-dependent oxidoreductase</fullName>
    </submittedName>
</protein>
<dbReference type="FunFam" id="3.40.50.720:FF:000121">
    <property type="entry name" value="Prostaglandin reductase 2"/>
    <property type="match status" value="1"/>
</dbReference>
<dbReference type="CDD" id="cd05288">
    <property type="entry name" value="PGDH"/>
    <property type="match status" value="1"/>
</dbReference>
<dbReference type="Proteomes" id="UP000885779">
    <property type="component" value="Unassembled WGS sequence"/>
</dbReference>
<dbReference type="Pfam" id="PF16884">
    <property type="entry name" value="ADH_N_2"/>
    <property type="match status" value="1"/>
</dbReference>
<accession>A0A7V4WWC1</accession>
<dbReference type="Pfam" id="PF00107">
    <property type="entry name" value="ADH_zinc_N"/>
    <property type="match status" value="1"/>
</dbReference>
<dbReference type="SMART" id="SM00829">
    <property type="entry name" value="PKS_ER"/>
    <property type="match status" value="1"/>
</dbReference>
<proteinExistence type="predicted"/>
<organism evidence="3">
    <name type="scientific">Caldithrix abyssi</name>
    <dbReference type="NCBI Taxonomy" id="187145"/>
    <lineage>
        <taxon>Bacteria</taxon>
        <taxon>Pseudomonadati</taxon>
        <taxon>Calditrichota</taxon>
        <taxon>Calditrichia</taxon>
        <taxon>Calditrichales</taxon>
        <taxon>Calditrichaceae</taxon>
        <taxon>Caldithrix</taxon>
    </lineage>
</organism>
<feature type="domain" description="Enoyl reductase (ER)" evidence="2">
    <location>
        <begin position="16"/>
        <end position="332"/>
    </location>
</feature>
<dbReference type="PANTHER" id="PTHR43205">
    <property type="entry name" value="PROSTAGLANDIN REDUCTASE"/>
    <property type="match status" value="1"/>
</dbReference>
<keyword evidence="1" id="KW-0560">Oxidoreductase</keyword>